<dbReference type="AlphaFoldDB" id="A0A7T8GQU8"/>
<accession>A0A7T8GQU8</accession>
<evidence type="ECO:0000313" key="2">
    <source>
        <dbReference type="EMBL" id="QQP36065.1"/>
    </source>
</evidence>
<keyword evidence="1" id="KW-0472">Membrane</keyword>
<feature type="non-terminal residue" evidence="2">
    <location>
        <position position="87"/>
    </location>
</feature>
<evidence type="ECO:0000256" key="1">
    <source>
        <dbReference type="SAM" id="Phobius"/>
    </source>
</evidence>
<feature type="non-terminal residue" evidence="2">
    <location>
        <position position="1"/>
    </location>
</feature>
<dbReference type="EMBL" id="CP045904">
    <property type="protein sequence ID" value="QQP36065.1"/>
    <property type="molecule type" value="Genomic_DNA"/>
</dbReference>
<reference evidence="3" key="1">
    <citation type="submission" date="2021-01" db="EMBL/GenBank/DDBJ databases">
        <title>Caligus Genome Assembly.</title>
        <authorList>
            <person name="Gallardo-Escarate C."/>
        </authorList>
    </citation>
    <scope>NUCLEOTIDE SEQUENCE [LARGE SCALE GENOMIC DNA]</scope>
</reference>
<keyword evidence="3" id="KW-1185">Reference proteome</keyword>
<keyword evidence="1" id="KW-0812">Transmembrane</keyword>
<dbReference type="Proteomes" id="UP000595437">
    <property type="component" value="Chromosome 15"/>
</dbReference>
<proteinExistence type="predicted"/>
<gene>
    <name evidence="2" type="ORF">FKW44_021042</name>
</gene>
<feature type="transmembrane region" description="Helical" evidence="1">
    <location>
        <begin position="9"/>
        <end position="29"/>
    </location>
</feature>
<organism evidence="2 3">
    <name type="scientific">Caligus rogercresseyi</name>
    <name type="common">Sea louse</name>
    <dbReference type="NCBI Taxonomy" id="217165"/>
    <lineage>
        <taxon>Eukaryota</taxon>
        <taxon>Metazoa</taxon>
        <taxon>Ecdysozoa</taxon>
        <taxon>Arthropoda</taxon>
        <taxon>Crustacea</taxon>
        <taxon>Multicrustacea</taxon>
        <taxon>Hexanauplia</taxon>
        <taxon>Copepoda</taxon>
        <taxon>Siphonostomatoida</taxon>
        <taxon>Caligidae</taxon>
        <taxon>Caligus</taxon>
    </lineage>
</organism>
<evidence type="ECO:0000313" key="3">
    <source>
        <dbReference type="Proteomes" id="UP000595437"/>
    </source>
</evidence>
<keyword evidence="1" id="KW-1133">Transmembrane helix</keyword>
<protein>
    <submittedName>
        <fullName evidence="2">Uncharacterized protein</fullName>
    </submittedName>
</protein>
<name>A0A7T8GQU8_CALRO</name>
<sequence>EWGLCEEDLFIGVLLIGGLVIGLALWFTILRGSPFPGCLGGSQGFNRTRYTLPDGSFSEISYLFVEKEEGRQFYSFEEGRTDANKKE</sequence>